<dbReference type="Gene3D" id="3.40.50.1470">
    <property type="entry name" value="Peptidyl-tRNA hydrolase"/>
    <property type="match status" value="1"/>
</dbReference>
<dbReference type="OrthoDB" id="1711136at2759"/>
<evidence type="ECO:0000256" key="1">
    <source>
        <dbReference type="ARBA" id="ARBA00013260"/>
    </source>
</evidence>
<dbReference type="PROSITE" id="PS01195">
    <property type="entry name" value="PEPT_TRNA_HYDROL_1"/>
    <property type="match status" value="1"/>
</dbReference>
<evidence type="ECO:0000313" key="9">
    <source>
        <dbReference type="EMBL" id="KAA8493614.1"/>
    </source>
</evidence>
<dbReference type="Pfam" id="PF01195">
    <property type="entry name" value="Pept_tRNA_hydro"/>
    <property type="match status" value="1"/>
</dbReference>
<evidence type="ECO:0000256" key="5">
    <source>
        <dbReference type="ARBA" id="ARBA00038063"/>
    </source>
</evidence>
<proteinExistence type="inferred from homology"/>
<keyword evidence="2" id="KW-0820">tRNA-binding</keyword>
<dbReference type="CDD" id="cd00462">
    <property type="entry name" value="PTH"/>
    <property type="match status" value="1"/>
</dbReference>
<dbReference type="PANTHER" id="PTHR17224:SF1">
    <property type="entry name" value="PEPTIDYL-TRNA HYDROLASE"/>
    <property type="match status" value="1"/>
</dbReference>
<dbReference type="GO" id="GO:0000049">
    <property type="term" value="F:tRNA binding"/>
    <property type="evidence" value="ECO:0007669"/>
    <property type="project" value="UniProtKB-KW"/>
</dbReference>
<dbReference type="InterPro" id="IPR018171">
    <property type="entry name" value="Pept_tRNA_hydro_CS"/>
</dbReference>
<feature type="region of interest" description="Disordered" evidence="8">
    <location>
        <begin position="83"/>
        <end position="114"/>
    </location>
</feature>
<evidence type="ECO:0000256" key="3">
    <source>
        <dbReference type="ARBA" id="ARBA00022801"/>
    </source>
</evidence>
<dbReference type="SUPFAM" id="SSF53178">
    <property type="entry name" value="Peptidyl-tRNA hydrolase-like"/>
    <property type="match status" value="1"/>
</dbReference>
<dbReference type="HAMAP" id="MF_00083">
    <property type="entry name" value="Pept_tRNA_hydro_bact"/>
    <property type="match status" value="1"/>
</dbReference>
<dbReference type="Proteomes" id="UP000324585">
    <property type="component" value="Unassembled WGS sequence"/>
</dbReference>
<keyword evidence="3 6" id="KW-0378">Hydrolase</keyword>
<evidence type="ECO:0000256" key="7">
    <source>
        <dbReference type="RuleBase" id="RU004320"/>
    </source>
</evidence>
<dbReference type="OMA" id="IPRSAIM"/>
<comment type="catalytic activity">
    <reaction evidence="6">
        <text>an N-acyl-L-alpha-aminoacyl-tRNA + H2O = an N-acyl-L-amino acid + a tRNA + H(+)</text>
        <dbReference type="Rhea" id="RHEA:54448"/>
        <dbReference type="Rhea" id="RHEA-COMP:10123"/>
        <dbReference type="Rhea" id="RHEA-COMP:13883"/>
        <dbReference type="ChEBI" id="CHEBI:15377"/>
        <dbReference type="ChEBI" id="CHEBI:15378"/>
        <dbReference type="ChEBI" id="CHEBI:59874"/>
        <dbReference type="ChEBI" id="CHEBI:78442"/>
        <dbReference type="ChEBI" id="CHEBI:138191"/>
        <dbReference type="EC" id="3.1.1.29"/>
    </reaction>
</comment>
<dbReference type="PANTHER" id="PTHR17224">
    <property type="entry name" value="PEPTIDYL-TRNA HYDROLASE"/>
    <property type="match status" value="1"/>
</dbReference>
<name>A0A5J4YSD9_PORPP</name>
<evidence type="ECO:0000256" key="2">
    <source>
        <dbReference type="ARBA" id="ARBA00022555"/>
    </source>
</evidence>
<dbReference type="EC" id="3.1.1.29" evidence="1 6"/>
<protein>
    <recommendedName>
        <fullName evidence="1 6">Peptidyl-tRNA hydrolase</fullName>
        <ecNumber evidence="1 6">3.1.1.29</ecNumber>
    </recommendedName>
</protein>
<sequence length="285" mass="31099">MRIALHCAIRWCAASWRLARCMCPKAHAKFWSAMAWMLAFVGHPMLRGGARALSARANALSSRARALPRVAGVTKPARLLRTTARAAAPDNGPRASAAKDAGNATKGAAGQEEPAVARGDRLLIVGLGNPGKEYELTRHNIGFHVVESLAVRMQAAPFKPAPKFQAMLTETVVNGRTVHFMKPTTFMNLSGRAVNSFVSFYKIPRSAIMVIVDDVNLGFGRLRLREKGTHGGQNGLRSIQNALGQNYTRLRVGVDSPAGGDLADYVLSKFKRSEQKELETIYWYV</sequence>
<dbReference type="EMBL" id="VRMN01000006">
    <property type="protein sequence ID" value="KAA8493614.1"/>
    <property type="molecule type" value="Genomic_DNA"/>
</dbReference>
<comment type="similarity">
    <text evidence="5 7">Belongs to the PTH family.</text>
</comment>
<keyword evidence="4" id="KW-0694">RNA-binding</keyword>
<evidence type="ECO:0000256" key="4">
    <source>
        <dbReference type="ARBA" id="ARBA00022884"/>
    </source>
</evidence>
<keyword evidence="10" id="KW-1185">Reference proteome</keyword>
<evidence type="ECO:0000313" key="10">
    <source>
        <dbReference type="Proteomes" id="UP000324585"/>
    </source>
</evidence>
<dbReference type="AlphaFoldDB" id="A0A5J4YSD9"/>
<evidence type="ECO:0000256" key="6">
    <source>
        <dbReference type="RuleBase" id="RU000673"/>
    </source>
</evidence>
<evidence type="ECO:0000256" key="8">
    <source>
        <dbReference type="SAM" id="MobiDB-lite"/>
    </source>
</evidence>
<gene>
    <name evidence="9" type="ORF">FVE85_4751</name>
</gene>
<accession>A0A5J4YSD9</accession>
<dbReference type="FunFam" id="3.40.50.1470:FF:000001">
    <property type="entry name" value="Peptidyl-tRNA hydrolase"/>
    <property type="match status" value="1"/>
</dbReference>
<reference evidence="10" key="1">
    <citation type="journal article" date="2019" name="Nat. Commun.">
        <title>Expansion of phycobilisome linker gene families in mesophilic red algae.</title>
        <authorList>
            <person name="Lee J."/>
            <person name="Kim D."/>
            <person name="Bhattacharya D."/>
            <person name="Yoon H.S."/>
        </authorList>
    </citation>
    <scope>NUCLEOTIDE SEQUENCE [LARGE SCALE GENOMIC DNA]</scope>
    <source>
        <strain evidence="10">CCMP 1328</strain>
    </source>
</reference>
<organism evidence="9 10">
    <name type="scientific">Porphyridium purpureum</name>
    <name type="common">Red alga</name>
    <name type="synonym">Porphyridium cruentum</name>
    <dbReference type="NCBI Taxonomy" id="35688"/>
    <lineage>
        <taxon>Eukaryota</taxon>
        <taxon>Rhodophyta</taxon>
        <taxon>Bangiophyceae</taxon>
        <taxon>Porphyridiales</taxon>
        <taxon>Porphyridiaceae</taxon>
        <taxon>Porphyridium</taxon>
    </lineage>
</organism>
<dbReference type="InterPro" id="IPR036416">
    <property type="entry name" value="Pept_tRNA_hydro_sf"/>
</dbReference>
<dbReference type="InterPro" id="IPR001328">
    <property type="entry name" value="Pept_tRNA_hydro"/>
</dbReference>
<dbReference type="GO" id="GO:0004045">
    <property type="term" value="F:peptidyl-tRNA hydrolase activity"/>
    <property type="evidence" value="ECO:0007669"/>
    <property type="project" value="UniProtKB-EC"/>
</dbReference>
<comment type="caution">
    <text evidence="9">The sequence shown here is derived from an EMBL/GenBank/DDBJ whole genome shotgun (WGS) entry which is preliminary data.</text>
</comment>
<dbReference type="NCBIfam" id="TIGR00447">
    <property type="entry name" value="pth"/>
    <property type="match status" value="1"/>
</dbReference>